<evidence type="ECO:0000259" key="3">
    <source>
        <dbReference type="PROSITE" id="PS50102"/>
    </source>
</evidence>
<keyword evidence="1" id="KW-0694">RNA-binding</keyword>
<comment type="caution">
    <text evidence="4">The sequence shown here is derived from an EMBL/GenBank/DDBJ whole genome shotgun (WGS) entry which is preliminary data.</text>
</comment>
<dbReference type="GO" id="GO:0003723">
    <property type="term" value="F:RNA binding"/>
    <property type="evidence" value="ECO:0007669"/>
    <property type="project" value="UniProtKB-UniRule"/>
</dbReference>
<reference evidence="4 5" key="1">
    <citation type="journal article" date="2021" name="MBio">
        <title>A New Model Trypanosomatid, Novymonas esmeraldas: Genomic Perception of Its 'Candidatus Pandoraea novymonadis' Endosymbiont.</title>
        <authorList>
            <person name="Zakharova A."/>
            <person name="Saura A."/>
            <person name="Butenko A."/>
            <person name="Podesvova L."/>
            <person name="Warmusova S."/>
            <person name="Kostygov A.Y."/>
            <person name="Nenarokova A."/>
            <person name="Lukes J."/>
            <person name="Opperdoes F.R."/>
            <person name="Yurchenko V."/>
        </authorList>
    </citation>
    <scope>NUCLEOTIDE SEQUENCE [LARGE SCALE GENOMIC DNA]</scope>
    <source>
        <strain evidence="4 5">E262AT.01</strain>
    </source>
</reference>
<feature type="compositionally biased region" description="Low complexity" evidence="2">
    <location>
        <begin position="185"/>
        <end position="197"/>
    </location>
</feature>
<feature type="compositionally biased region" description="Low complexity" evidence="2">
    <location>
        <begin position="16"/>
        <end position="32"/>
    </location>
</feature>
<feature type="region of interest" description="Disordered" evidence="2">
    <location>
        <begin position="578"/>
        <end position="603"/>
    </location>
</feature>
<evidence type="ECO:0000256" key="1">
    <source>
        <dbReference type="PROSITE-ProRule" id="PRU00176"/>
    </source>
</evidence>
<dbReference type="SUPFAM" id="SSF54928">
    <property type="entry name" value="RNA-binding domain, RBD"/>
    <property type="match status" value="1"/>
</dbReference>
<dbReference type="InterPro" id="IPR035979">
    <property type="entry name" value="RBD_domain_sf"/>
</dbReference>
<feature type="region of interest" description="Disordered" evidence="2">
    <location>
        <begin position="233"/>
        <end position="263"/>
    </location>
</feature>
<proteinExistence type="predicted"/>
<feature type="region of interest" description="Disordered" evidence="2">
    <location>
        <begin position="480"/>
        <end position="560"/>
    </location>
</feature>
<feature type="domain" description="RRM" evidence="3">
    <location>
        <begin position="610"/>
        <end position="713"/>
    </location>
</feature>
<feature type="region of interest" description="Disordered" evidence="2">
    <location>
        <begin position="1"/>
        <end position="69"/>
    </location>
</feature>
<name>A0AAW0ERW6_9TRYP</name>
<dbReference type="AlphaFoldDB" id="A0AAW0ERW6"/>
<feature type="region of interest" description="Disordered" evidence="2">
    <location>
        <begin position="428"/>
        <end position="467"/>
    </location>
</feature>
<dbReference type="Proteomes" id="UP001430356">
    <property type="component" value="Unassembled WGS sequence"/>
</dbReference>
<dbReference type="PROSITE" id="PS50102">
    <property type="entry name" value="RRM"/>
    <property type="match status" value="1"/>
</dbReference>
<dbReference type="Gene3D" id="3.30.70.330">
    <property type="match status" value="1"/>
</dbReference>
<feature type="region of interest" description="Disordered" evidence="2">
    <location>
        <begin position="169"/>
        <end position="204"/>
    </location>
</feature>
<evidence type="ECO:0000256" key="2">
    <source>
        <dbReference type="SAM" id="MobiDB-lite"/>
    </source>
</evidence>
<organism evidence="4 5">
    <name type="scientific">Novymonas esmeraldas</name>
    <dbReference type="NCBI Taxonomy" id="1808958"/>
    <lineage>
        <taxon>Eukaryota</taxon>
        <taxon>Discoba</taxon>
        <taxon>Euglenozoa</taxon>
        <taxon>Kinetoplastea</taxon>
        <taxon>Metakinetoplastina</taxon>
        <taxon>Trypanosomatida</taxon>
        <taxon>Trypanosomatidae</taxon>
        <taxon>Novymonas</taxon>
    </lineage>
</organism>
<feature type="region of interest" description="Disordered" evidence="2">
    <location>
        <begin position="88"/>
        <end position="114"/>
    </location>
</feature>
<evidence type="ECO:0000313" key="4">
    <source>
        <dbReference type="EMBL" id="KAK7196907.1"/>
    </source>
</evidence>
<dbReference type="InterPro" id="IPR000504">
    <property type="entry name" value="RRM_dom"/>
</dbReference>
<feature type="region of interest" description="Disordered" evidence="2">
    <location>
        <begin position="311"/>
        <end position="330"/>
    </location>
</feature>
<feature type="compositionally biased region" description="Polar residues" evidence="2">
    <location>
        <begin position="92"/>
        <end position="105"/>
    </location>
</feature>
<accession>A0AAW0ERW6</accession>
<evidence type="ECO:0000313" key="5">
    <source>
        <dbReference type="Proteomes" id="UP001430356"/>
    </source>
</evidence>
<dbReference type="EMBL" id="JAECZO010000089">
    <property type="protein sequence ID" value="KAK7196907.1"/>
    <property type="molecule type" value="Genomic_DNA"/>
</dbReference>
<sequence>MQGLFVGARESTTPTHQPSQHPHAHLHAPQQPVIGGGEGSYMQQQQQQQQQQQHHHHQHTVSPFAPPAHCPATSSFIVADNVGHDLPHALLDTTQPRHPPSTQRGSDSNSAASAAQQWTNLSHIYGLLATPASPFLDTTPRVCDVPGHLPTSQPQRLYTAVRQMHEHVGSAATAPIPHRSSPLLHQHQQQQQQQQQQHEAESSAAVILSGDSLHALLDRNHYTTYTLMEVGATAQPPGSIHDSGRSQQEQQQQQQHYSTSNQSILHQTSAMGHSRHAQQMPSSPLHQQMLSQHLLAPGTVWTAASAAAAVSTPSAPPPASSTRSPTHLTATRHPYYTGADLASLSSLAHEGPAMVPLQHSSADAPLSSSTGPDTHTFALHTPASNRGVPVLSHVATDVSRTPTYRLADAHAPPSSGTQYYVRLISDSGGVGRGQDPAHSSMVTLTSRPPPPPPLQRHYLQQQQQHLALDAQPAYAHIPTQDDSRQHLTSHRTPGVGDGGSSVSYTLPSMRSAVDLQTPPHASAGRGGPPPRSLIADAGSHSDQGNNWYQPPPPPPQQNQLRPINTVRVTTTAQDITGQTAPQTAPSQPLNALSATSSPTHGVSRRNRDRAVLFVGQLNYEATEVDVSQVFACYGKPLSVVVLKDKCKAGVKGGGSGGGGASRRKLGGSAFVTYGSTLEADTAIIALHGRYNAKDDDPENDDESKYLQVSYGQQTGLISAFGMMHAEKLHASKPENPIPFLAKDRKRGKT</sequence>
<dbReference type="InterPro" id="IPR012677">
    <property type="entry name" value="Nucleotide-bd_a/b_plait_sf"/>
</dbReference>
<feature type="compositionally biased region" description="Polar residues" evidence="2">
    <location>
        <begin position="578"/>
        <end position="600"/>
    </location>
</feature>
<protein>
    <recommendedName>
        <fullName evidence="3">RRM domain-containing protein</fullName>
    </recommendedName>
</protein>
<gene>
    <name evidence="4" type="ORF">NESM_000632500</name>
</gene>
<feature type="compositionally biased region" description="Low complexity" evidence="2">
    <location>
        <begin position="455"/>
        <end position="467"/>
    </location>
</feature>
<feature type="compositionally biased region" description="Low complexity" evidence="2">
    <location>
        <begin position="43"/>
        <end position="52"/>
    </location>
</feature>
<keyword evidence="5" id="KW-1185">Reference proteome</keyword>